<gene>
    <name evidence="9 12" type="primary">dusA</name>
    <name evidence="12" type="ORF">HW561_07925</name>
</gene>
<dbReference type="EMBL" id="JABXWT010000002">
    <property type="protein sequence ID" value="NVO55714.1"/>
    <property type="molecule type" value="Genomic_DNA"/>
</dbReference>
<feature type="domain" description="DUS-like FMN-binding" evidence="11">
    <location>
        <begin position="1"/>
        <end position="302"/>
    </location>
</feature>
<dbReference type="PIRSF" id="PIRSF006621">
    <property type="entry name" value="Dus"/>
    <property type="match status" value="1"/>
</dbReference>
<dbReference type="HAMAP" id="MF_02041">
    <property type="entry name" value="DusA_subfam"/>
    <property type="match status" value="1"/>
</dbReference>
<evidence type="ECO:0000256" key="1">
    <source>
        <dbReference type="ARBA" id="ARBA00001917"/>
    </source>
</evidence>
<comment type="caution">
    <text evidence="9">Lacks conserved residue(s) required for the propagation of feature annotation.</text>
</comment>
<dbReference type="NCBIfam" id="NF008774">
    <property type="entry name" value="PRK11815.1"/>
    <property type="match status" value="1"/>
</dbReference>
<accession>A0ABX2PRL5</accession>
<evidence type="ECO:0000256" key="10">
    <source>
        <dbReference type="PIRNR" id="PIRNR006621"/>
    </source>
</evidence>
<keyword evidence="8 9" id="KW-0560">Oxidoreductase</keyword>
<comment type="catalytic activity">
    <reaction evidence="9">
        <text>5,6-dihydrouridine(20) in tRNA + NAD(+) = uridine(20) in tRNA + NADH + H(+)</text>
        <dbReference type="Rhea" id="RHEA:53340"/>
        <dbReference type="Rhea" id="RHEA-COMP:13533"/>
        <dbReference type="Rhea" id="RHEA-COMP:13534"/>
        <dbReference type="ChEBI" id="CHEBI:15378"/>
        <dbReference type="ChEBI" id="CHEBI:57540"/>
        <dbReference type="ChEBI" id="CHEBI:57945"/>
        <dbReference type="ChEBI" id="CHEBI:65315"/>
        <dbReference type="ChEBI" id="CHEBI:74443"/>
        <dbReference type="EC" id="1.3.1.91"/>
    </reaction>
</comment>
<feature type="binding site" evidence="9">
    <location>
        <begin position="194"/>
        <end position="196"/>
    </location>
    <ligand>
        <name>FMN</name>
        <dbReference type="ChEBI" id="CHEBI:58210"/>
    </ligand>
</feature>
<dbReference type="PROSITE" id="PS01136">
    <property type="entry name" value="UPF0034"/>
    <property type="match status" value="1"/>
</dbReference>
<dbReference type="InterPro" id="IPR001269">
    <property type="entry name" value="DUS_fam"/>
</dbReference>
<feature type="site" description="Interacts with tRNA" evidence="9">
    <location>
        <position position="169"/>
    </location>
</feature>
<dbReference type="GO" id="GO:0102264">
    <property type="term" value="F:tRNA-dihydrouridine20 synthase activity"/>
    <property type="evidence" value="ECO:0007669"/>
    <property type="project" value="UniProtKB-EC"/>
</dbReference>
<keyword evidence="7 9" id="KW-0694">RNA-binding</keyword>
<proteinExistence type="inferred from homology"/>
<name>A0ABX2PRL5_9RHOB</name>
<keyword evidence="13" id="KW-1185">Reference proteome</keyword>
<evidence type="ECO:0000313" key="13">
    <source>
        <dbReference type="Proteomes" id="UP000630805"/>
    </source>
</evidence>
<evidence type="ECO:0000256" key="8">
    <source>
        <dbReference type="ARBA" id="ARBA00023002"/>
    </source>
</evidence>
<keyword evidence="2 9" id="KW-0820">tRNA-binding</keyword>
<sequence length="316" mass="34641">MMDWTDRHCRYLHRLLSAETLLYTEMVTAPALVRGGALHLLDYNPEEHPVALQLGGSDPQELEKAARIGAEAGYDEINLNCGCPSDRVQSGTFGAVLMKDPKRVADCVMAMREAVDVDVTVKCRIGVDDQEPRDVLPAFLDQIRAAGCQRVTIHARKAWLQGLSPKENRDIPPLDYDLVHRMKADFSDLHVSLNGGIASLDDAQVHLDAGLDGVMIGRAAYHQPTDILAEADMQIYQSGTARDPIAIVQQMVPYVDRHLANGGRLHQITRHMLGLFAGRPGARAWRRALSEGAVHEGAGAEVMLRALDHVAPLAEV</sequence>
<feature type="binding site" evidence="9">
    <location>
        <position position="122"/>
    </location>
    <ligand>
        <name>FMN</name>
        <dbReference type="ChEBI" id="CHEBI:58210"/>
    </ligand>
</feature>
<comment type="catalytic activity">
    <reaction evidence="9">
        <text>5,6-dihydrouridine(20a) in tRNA + NAD(+) = uridine(20a) in tRNA + NADH + H(+)</text>
        <dbReference type="Rhea" id="RHEA:53348"/>
        <dbReference type="Rhea" id="RHEA-COMP:13535"/>
        <dbReference type="Rhea" id="RHEA-COMP:13536"/>
        <dbReference type="ChEBI" id="CHEBI:15378"/>
        <dbReference type="ChEBI" id="CHEBI:57540"/>
        <dbReference type="ChEBI" id="CHEBI:57945"/>
        <dbReference type="ChEBI" id="CHEBI:65315"/>
        <dbReference type="ChEBI" id="CHEBI:74443"/>
    </reaction>
</comment>
<feature type="site" description="Interacts with tRNA; defines subfamily-specific binding signature" evidence="9">
    <location>
        <position position="283"/>
    </location>
</feature>
<dbReference type="Gene3D" id="1.20.120.1460">
    <property type="match status" value="1"/>
</dbReference>
<evidence type="ECO:0000256" key="5">
    <source>
        <dbReference type="ARBA" id="ARBA00022694"/>
    </source>
</evidence>
<organism evidence="12 13">
    <name type="scientific">Ruegeria haliotis</name>
    <dbReference type="NCBI Taxonomy" id="2747601"/>
    <lineage>
        <taxon>Bacteria</taxon>
        <taxon>Pseudomonadati</taxon>
        <taxon>Pseudomonadota</taxon>
        <taxon>Alphaproteobacteria</taxon>
        <taxon>Rhodobacterales</taxon>
        <taxon>Roseobacteraceae</taxon>
        <taxon>Ruegeria</taxon>
    </lineage>
</organism>
<evidence type="ECO:0000256" key="9">
    <source>
        <dbReference type="HAMAP-Rule" id="MF_02041"/>
    </source>
</evidence>
<comment type="catalytic activity">
    <reaction evidence="9">
        <text>5,6-dihydrouridine(20) in tRNA + NADP(+) = uridine(20) in tRNA + NADPH + H(+)</text>
        <dbReference type="Rhea" id="RHEA:53336"/>
        <dbReference type="Rhea" id="RHEA-COMP:13533"/>
        <dbReference type="Rhea" id="RHEA-COMP:13534"/>
        <dbReference type="ChEBI" id="CHEBI:15378"/>
        <dbReference type="ChEBI" id="CHEBI:57783"/>
        <dbReference type="ChEBI" id="CHEBI:58349"/>
        <dbReference type="ChEBI" id="CHEBI:65315"/>
        <dbReference type="ChEBI" id="CHEBI:74443"/>
        <dbReference type="EC" id="1.3.1.91"/>
    </reaction>
</comment>
<dbReference type="SUPFAM" id="SSF51395">
    <property type="entry name" value="FMN-linked oxidoreductases"/>
    <property type="match status" value="1"/>
</dbReference>
<comment type="caution">
    <text evidence="12">The sequence shown here is derived from an EMBL/GenBank/DDBJ whole genome shotgun (WGS) entry which is preliminary data.</text>
</comment>
<evidence type="ECO:0000256" key="4">
    <source>
        <dbReference type="ARBA" id="ARBA00022643"/>
    </source>
</evidence>
<dbReference type="Proteomes" id="UP000630805">
    <property type="component" value="Unassembled WGS sequence"/>
</dbReference>
<keyword evidence="3 9" id="KW-0285">Flavoprotein</keyword>
<evidence type="ECO:0000256" key="2">
    <source>
        <dbReference type="ARBA" id="ARBA00022555"/>
    </source>
</evidence>
<dbReference type="InterPro" id="IPR035587">
    <property type="entry name" value="DUS-like_FMN-bd"/>
</dbReference>
<dbReference type="PANTHER" id="PTHR42907:SF1">
    <property type="entry name" value="FMN-LINKED OXIDOREDUCTASES SUPERFAMILY PROTEIN"/>
    <property type="match status" value="1"/>
</dbReference>
<comment type="function">
    <text evidence="9">Catalyzes the synthesis of 5,6-dihydrouridine (D), a modified base found in the D-loop of most tRNAs, via the reduction of the C5-C6 double bond in target uridines. Specifically modifies U20 and U20a in tRNAs.</text>
</comment>
<dbReference type="EC" id="1.3.1.91" evidence="9"/>
<evidence type="ECO:0000256" key="6">
    <source>
        <dbReference type="ARBA" id="ARBA00022857"/>
    </source>
</evidence>
<feature type="active site" description="Proton donor" evidence="9">
    <location>
        <position position="83"/>
    </location>
</feature>
<feature type="site" description="Interacts with tRNA" evidence="9">
    <location>
        <position position="80"/>
    </location>
</feature>
<evidence type="ECO:0000313" key="12">
    <source>
        <dbReference type="EMBL" id="NVO55714.1"/>
    </source>
</evidence>
<dbReference type="Gene3D" id="3.20.20.70">
    <property type="entry name" value="Aldolase class I"/>
    <property type="match status" value="1"/>
</dbReference>
<comment type="catalytic activity">
    <reaction evidence="9">
        <text>5,6-dihydrouridine(20a) in tRNA + NADP(+) = uridine(20a) in tRNA + NADPH + H(+)</text>
        <dbReference type="Rhea" id="RHEA:53344"/>
        <dbReference type="Rhea" id="RHEA-COMP:13535"/>
        <dbReference type="Rhea" id="RHEA-COMP:13536"/>
        <dbReference type="ChEBI" id="CHEBI:15378"/>
        <dbReference type="ChEBI" id="CHEBI:57783"/>
        <dbReference type="ChEBI" id="CHEBI:58349"/>
        <dbReference type="ChEBI" id="CHEBI:65315"/>
        <dbReference type="ChEBI" id="CHEBI:74443"/>
    </reaction>
</comment>
<comment type="similarity">
    <text evidence="10">Belongs to the dus family.</text>
</comment>
<keyword evidence="4 9" id="KW-0288">FMN</keyword>
<keyword evidence="6 9" id="KW-0521">NADP</keyword>
<comment type="cofactor">
    <cofactor evidence="1 9 10">
        <name>FMN</name>
        <dbReference type="ChEBI" id="CHEBI:58210"/>
    </cofactor>
</comment>
<dbReference type="Pfam" id="PF01207">
    <property type="entry name" value="Dus"/>
    <property type="match status" value="1"/>
</dbReference>
<reference evidence="12 13" key="1">
    <citation type="submission" date="2020-06" db="EMBL/GenBank/DDBJ databases">
        <authorList>
            <person name="Cao W.R."/>
        </authorList>
    </citation>
    <scope>NUCLEOTIDE SEQUENCE [LARGE SCALE GENOMIC DNA]</scope>
    <source>
        <strain evidence="12 13">B1Z28</strain>
    </source>
</reference>
<keyword evidence="5 9" id="KW-0819">tRNA processing</keyword>
<dbReference type="InterPro" id="IPR018517">
    <property type="entry name" value="tRNA_hU_synthase_CS"/>
</dbReference>
<feature type="binding site" evidence="9">
    <location>
        <position position="154"/>
    </location>
    <ligand>
        <name>FMN</name>
        <dbReference type="ChEBI" id="CHEBI:58210"/>
    </ligand>
</feature>
<protein>
    <recommendedName>
        <fullName evidence="9">tRNA-dihydrouridine(20/20a) synthase</fullName>
        <ecNumber evidence="9">1.3.1.91</ecNumber>
    </recommendedName>
    <alternativeName>
        <fullName evidence="9">U20-specific dihydrouridine synthase</fullName>
        <shortName evidence="9">U20-specific Dus</shortName>
    </alternativeName>
    <alternativeName>
        <fullName evidence="9">tRNA-dihydrouridine synthase A</fullName>
    </alternativeName>
</protein>
<feature type="site" description="Interacts with tRNA; defines subfamily-specific binding signature" evidence="9">
    <location>
        <position position="286"/>
    </location>
</feature>
<comment type="similarity">
    <text evidence="9">Belongs to the Dus family. DusA subfamily.</text>
</comment>
<feature type="binding site" evidence="9">
    <location>
        <begin position="217"/>
        <end position="218"/>
    </location>
    <ligand>
        <name>FMN</name>
        <dbReference type="ChEBI" id="CHEBI:58210"/>
    </ligand>
</feature>
<feature type="site" description="Interacts with tRNA; defines subfamily-specific binding signature" evidence="9">
    <location>
        <position position="166"/>
    </location>
</feature>
<feature type="binding site" evidence="9">
    <location>
        <position position="53"/>
    </location>
    <ligand>
        <name>FMN</name>
        <dbReference type="ChEBI" id="CHEBI:58210"/>
    </ligand>
</feature>
<dbReference type="InterPro" id="IPR004653">
    <property type="entry name" value="DusA"/>
</dbReference>
<dbReference type="CDD" id="cd02801">
    <property type="entry name" value="DUS_like_FMN"/>
    <property type="match status" value="1"/>
</dbReference>
<dbReference type="InterPro" id="IPR013785">
    <property type="entry name" value="Aldolase_TIM"/>
</dbReference>
<dbReference type="PANTHER" id="PTHR42907">
    <property type="entry name" value="FMN-LINKED OXIDOREDUCTASES SUPERFAMILY PROTEIN"/>
    <property type="match status" value="1"/>
</dbReference>
<evidence type="ECO:0000259" key="11">
    <source>
        <dbReference type="Pfam" id="PF01207"/>
    </source>
</evidence>
<evidence type="ECO:0000256" key="7">
    <source>
        <dbReference type="ARBA" id="ARBA00022884"/>
    </source>
</evidence>
<dbReference type="NCBIfam" id="TIGR00742">
    <property type="entry name" value="yjbN"/>
    <property type="match status" value="1"/>
</dbReference>
<evidence type="ECO:0000256" key="3">
    <source>
        <dbReference type="ARBA" id="ARBA00022630"/>
    </source>
</evidence>